<sequence>MHPSPQHRLYSPFNLLFGLGYPRHYPTEESVSEFDGVATTCTRSSLVRCFTLTQNKNSMRICFLSLLLLCGATAEADRWAPRPVTDLPKDIVVASQKLSIYVDWRSAEDGMVSAYVINATQQDKMIGTYFGNVSFHQEVWTSKERWERATPHVDEICGVGFGQHSLPAHTYIVEEVGIGTPIKGSIKHKMRLVNYQPVFELPSNEGVGFVSPHNIEIASKDSLAISLSPLPRLLDIIFLRDETFKDYQPRMVGPPDDPRIHP</sequence>
<proteinExistence type="predicted"/>
<gene>
    <name evidence="1" type="ORF">Q31a_05060</name>
</gene>
<keyword evidence="2" id="KW-1185">Reference proteome</keyword>
<dbReference type="AlphaFoldDB" id="A0A518G0U1"/>
<evidence type="ECO:0000313" key="2">
    <source>
        <dbReference type="Proteomes" id="UP000318017"/>
    </source>
</evidence>
<protein>
    <submittedName>
        <fullName evidence="1">Uncharacterized protein</fullName>
    </submittedName>
</protein>
<dbReference type="EMBL" id="CP036298">
    <property type="protein sequence ID" value="QDV22222.1"/>
    <property type="molecule type" value="Genomic_DNA"/>
</dbReference>
<organism evidence="1 2">
    <name type="scientific">Aureliella helgolandensis</name>
    <dbReference type="NCBI Taxonomy" id="2527968"/>
    <lineage>
        <taxon>Bacteria</taxon>
        <taxon>Pseudomonadati</taxon>
        <taxon>Planctomycetota</taxon>
        <taxon>Planctomycetia</taxon>
        <taxon>Pirellulales</taxon>
        <taxon>Pirellulaceae</taxon>
        <taxon>Aureliella</taxon>
    </lineage>
</organism>
<evidence type="ECO:0000313" key="1">
    <source>
        <dbReference type="EMBL" id="QDV22222.1"/>
    </source>
</evidence>
<dbReference type="KEGG" id="ahel:Q31a_05060"/>
<dbReference type="Proteomes" id="UP000318017">
    <property type="component" value="Chromosome"/>
</dbReference>
<name>A0A518G0U1_9BACT</name>
<reference evidence="1 2" key="1">
    <citation type="submission" date="2019-02" db="EMBL/GenBank/DDBJ databases">
        <title>Deep-cultivation of Planctomycetes and their phenomic and genomic characterization uncovers novel biology.</title>
        <authorList>
            <person name="Wiegand S."/>
            <person name="Jogler M."/>
            <person name="Boedeker C."/>
            <person name="Pinto D."/>
            <person name="Vollmers J."/>
            <person name="Rivas-Marin E."/>
            <person name="Kohn T."/>
            <person name="Peeters S.H."/>
            <person name="Heuer A."/>
            <person name="Rast P."/>
            <person name="Oberbeckmann S."/>
            <person name="Bunk B."/>
            <person name="Jeske O."/>
            <person name="Meyerdierks A."/>
            <person name="Storesund J.E."/>
            <person name="Kallscheuer N."/>
            <person name="Luecker S."/>
            <person name="Lage O.M."/>
            <person name="Pohl T."/>
            <person name="Merkel B.J."/>
            <person name="Hornburger P."/>
            <person name="Mueller R.-W."/>
            <person name="Bruemmer F."/>
            <person name="Labrenz M."/>
            <person name="Spormann A.M."/>
            <person name="Op den Camp H."/>
            <person name="Overmann J."/>
            <person name="Amann R."/>
            <person name="Jetten M.S.M."/>
            <person name="Mascher T."/>
            <person name="Medema M.H."/>
            <person name="Devos D.P."/>
            <person name="Kaster A.-K."/>
            <person name="Ovreas L."/>
            <person name="Rohde M."/>
            <person name="Galperin M.Y."/>
            <person name="Jogler C."/>
        </authorList>
    </citation>
    <scope>NUCLEOTIDE SEQUENCE [LARGE SCALE GENOMIC DNA]</scope>
    <source>
        <strain evidence="1 2">Q31a</strain>
    </source>
</reference>
<accession>A0A518G0U1</accession>